<keyword evidence="6" id="KW-0812">Transmembrane</keyword>
<evidence type="ECO:0000313" key="8">
    <source>
        <dbReference type="EMBL" id="QDU59662.1"/>
    </source>
</evidence>
<dbReference type="CDD" id="cd14014">
    <property type="entry name" value="STKc_PknB_like"/>
    <property type="match status" value="1"/>
</dbReference>
<dbReference type="InterPro" id="IPR000719">
    <property type="entry name" value="Prot_kinase_dom"/>
</dbReference>
<evidence type="ECO:0000259" key="7">
    <source>
        <dbReference type="PROSITE" id="PS50011"/>
    </source>
</evidence>
<dbReference type="GO" id="GO:0005524">
    <property type="term" value="F:ATP binding"/>
    <property type="evidence" value="ECO:0007669"/>
    <property type="project" value="UniProtKB-KW"/>
</dbReference>
<feature type="region of interest" description="Disordered" evidence="5">
    <location>
        <begin position="960"/>
        <end position="980"/>
    </location>
</feature>
<keyword evidence="1 8" id="KW-0808">Transferase</keyword>
<gene>
    <name evidence="8" type="primary">pknB_1</name>
    <name evidence="8" type="ORF">Pan216_04930</name>
</gene>
<evidence type="ECO:0000313" key="9">
    <source>
        <dbReference type="Proteomes" id="UP000317093"/>
    </source>
</evidence>
<proteinExistence type="predicted"/>
<keyword evidence="6" id="KW-1133">Transmembrane helix</keyword>
<dbReference type="PROSITE" id="PS50011">
    <property type="entry name" value="PROTEIN_KINASE_DOM"/>
    <property type="match status" value="1"/>
</dbReference>
<evidence type="ECO:0000256" key="4">
    <source>
        <dbReference type="ARBA" id="ARBA00022840"/>
    </source>
</evidence>
<accession>A0A518AY65</accession>
<dbReference type="EC" id="2.7.11.1" evidence="8"/>
<keyword evidence="2" id="KW-0547">Nucleotide-binding</keyword>
<name>A0A518AY65_9BACT</name>
<evidence type="ECO:0000256" key="5">
    <source>
        <dbReference type="SAM" id="MobiDB-lite"/>
    </source>
</evidence>
<keyword evidence="9" id="KW-1185">Reference proteome</keyword>
<keyword evidence="3 8" id="KW-0418">Kinase</keyword>
<feature type="region of interest" description="Disordered" evidence="5">
    <location>
        <begin position="1"/>
        <end position="65"/>
    </location>
</feature>
<keyword evidence="4" id="KW-0067">ATP-binding</keyword>
<dbReference type="PROSITE" id="PS00108">
    <property type="entry name" value="PROTEIN_KINASE_ST"/>
    <property type="match status" value="1"/>
</dbReference>
<feature type="domain" description="Protein kinase" evidence="7">
    <location>
        <begin position="149"/>
        <end position="427"/>
    </location>
</feature>
<dbReference type="Gene3D" id="3.30.200.20">
    <property type="entry name" value="Phosphorylase Kinase, domain 1"/>
    <property type="match status" value="1"/>
</dbReference>
<feature type="transmembrane region" description="Helical" evidence="6">
    <location>
        <begin position="447"/>
        <end position="471"/>
    </location>
</feature>
<dbReference type="PANTHER" id="PTHR43289">
    <property type="entry name" value="MITOGEN-ACTIVATED PROTEIN KINASE KINASE KINASE 20-RELATED"/>
    <property type="match status" value="1"/>
</dbReference>
<evidence type="ECO:0000256" key="2">
    <source>
        <dbReference type="ARBA" id="ARBA00022741"/>
    </source>
</evidence>
<protein>
    <submittedName>
        <fullName evidence="8">Serine/threonine-protein kinase PknB</fullName>
        <ecNumber evidence="8">2.7.11.1</ecNumber>
    </submittedName>
</protein>
<reference evidence="8 9" key="1">
    <citation type="submission" date="2019-02" db="EMBL/GenBank/DDBJ databases">
        <title>Deep-cultivation of Planctomycetes and their phenomic and genomic characterization uncovers novel biology.</title>
        <authorList>
            <person name="Wiegand S."/>
            <person name="Jogler M."/>
            <person name="Boedeker C."/>
            <person name="Pinto D."/>
            <person name="Vollmers J."/>
            <person name="Rivas-Marin E."/>
            <person name="Kohn T."/>
            <person name="Peeters S.H."/>
            <person name="Heuer A."/>
            <person name="Rast P."/>
            <person name="Oberbeckmann S."/>
            <person name="Bunk B."/>
            <person name="Jeske O."/>
            <person name="Meyerdierks A."/>
            <person name="Storesund J.E."/>
            <person name="Kallscheuer N."/>
            <person name="Luecker S."/>
            <person name="Lage O.M."/>
            <person name="Pohl T."/>
            <person name="Merkel B.J."/>
            <person name="Hornburger P."/>
            <person name="Mueller R.-W."/>
            <person name="Bruemmer F."/>
            <person name="Labrenz M."/>
            <person name="Spormann A.M."/>
            <person name="Op den Camp H."/>
            <person name="Overmann J."/>
            <person name="Amann R."/>
            <person name="Jetten M.S.M."/>
            <person name="Mascher T."/>
            <person name="Medema M.H."/>
            <person name="Devos D.P."/>
            <person name="Kaster A.-K."/>
            <person name="Ovreas L."/>
            <person name="Rohde M."/>
            <person name="Galperin M.Y."/>
            <person name="Jogler C."/>
        </authorList>
    </citation>
    <scope>NUCLEOTIDE SEQUENCE [LARGE SCALE GENOMIC DNA]</scope>
    <source>
        <strain evidence="8 9">Pan216</strain>
    </source>
</reference>
<dbReference type="Pfam" id="PF00069">
    <property type="entry name" value="Pkinase"/>
    <property type="match status" value="1"/>
</dbReference>
<dbReference type="GO" id="GO:0004674">
    <property type="term" value="F:protein serine/threonine kinase activity"/>
    <property type="evidence" value="ECO:0007669"/>
    <property type="project" value="UniProtKB-EC"/>
</dbReference>
<dbReference type="RefSeq" id="WP_145254291.1">
    <property type="nucleotide sequence ID" value="NZ_CP036279.1"/>
</dbReference>
<dbReference type="PANTHER" id="PTHR43289:SF6">
    <property type="entry name" value="SERINE_THREONINE-PROTEIN KINASE NEKL-3"/>
    <property type="match status" value="1"/>
</dbReference>
<dbReference type="KEGG" id="knv:Pan216_04930"/>
<dbReference type="SUPFAM" id="SSF56112">
    <property type="entry name" value="Protein kinase-like (PK-like)"/>
    <property type="match status" value="1"/>
</dbReference>
<organism evidence="8 9">
    <name type="scientific">Kolteria novifilia</name>
    <dbReference type="NCBI Taxonomy" id="2527975"/>
    <lineage>
        <taxon>Bacteria</taxon>
        <taxon>Pseudomonadati</taxon>
        <taxon>Planctomycetota</taxon>
        <taxon>Planctomycetia</taxon>
        <taxon>Kolteriales</taxon>
        <taxon>Kolteriaceae</taxon>
        <taxon>Kolteria</taxon>
    </lineage>
</organism>
<dbReference type="EMBL" id="CP036279">
    <property type="protein sequence ID" value="QDU59662.1"/>
    <property type="molecule type" value="Genomic_DNA"/>
</dbReference>
<dbReference type="InterPro" id="IPR011009">
    <property type="entry name" value="Kinase-like_dom_sf"/>
</dbReference>
<sequence length="989" mass="110172">MSPDHPDDFQTLYPPPGDDEQPGVPNVPPPSEATESEIPPPPIADDAPTLGADDPNDKTFVGVPESSGLADAEALRTKLLGLRLITEEQWDEAVRASGGSSDQRAIVNRFQDLPAEWYTGSDLKLSALTPFQIRQILADNAELLRLQHYVILDRLGAGGMGEVFLARNLNLPRVEAVKTLLQHDTAPGETHVNSKLLDRFEREARVLAQLNHRYITTIHHAGWEGDTAFIAMEYVKGQDMKAIVEQAKADADTIPVWWAVERIVAVAEALGHAHQHGVVHRDVKPSNIMITDDNELKVLDMGIARLVSSSGGAQTTQQLTQDSAGLGTPEVMPPEQWADPTSVTAASDIYSLGCTLFYMLTGQMPFLANNINELMFCHLNDDPPKASSFRKDIPPGLDAVLAKMLAKEPSDRYGNCAELLEDLWPFAQQQGEESVAPMPVGRPGNSALLVGTGLIGAFLLVLGLVAGVWYLKRSPAPPPKVDYVAESRQWLDSHFAKHQAIWGERAQLDEFAYGDPPRAIASVGDLEQLEDRVTLEASARTERVDEANRWLQDYQRSHAKIWPKLAALEAFAASTVPQETLATPDGLKRLRESVEAETKKRDPASMQAQTRDQRLDAFQRVNADVWPDLKGVKSFVDSRLPSGEKATEKQWQGALTELEKQTWQMRADDWLTSYAASTPSVWPSERDLRKFVVESLDNDVTDKAGLDKLQELVRQQTRKLIQERTDKTLARVQQEYPELWPNMTILKRAMESRLPLQELQSESEFKRWEEELEKLTRARVFDGVRLRPVGDAKKDYNARLFLAAYKLWLPIGDDGKKDQLTVETLVDGVDTRTIAVGKKVTLRIKPKISGFLTMLVFESSGKQFLFAWKEPLEKSKGVNLFRTTAESPGTDRFVLFVTPTNPEDVLPAAPEGMTRTITQKGFLGGWVVPPFLMSREDLARFESAFPDPAIYQKVVESLRSGEPYPARDSQSATKGAYRQSVEINMVEQP</sequence>
<evidence type="ECO:0000256" key="6">
    <source>
        <dbReference type="SAM" id="Phobius"/>
    </source>
</evidence>
<dbReference type="OrthoDB" id="6111975at2"/>
<keyword evidence="6" id="KW-0472">Membrane</keyword>
<dbReference type="InterPro" id="IPR008271">
    <property type="entry name" value="Ser/Thr_kinase_AS"/>
</dbReference>
<dbReference type="SMART" id="SM00220">
    <property type="entry name" value="S_TKc"/>
    <property type="match status" value="1"/>
</dbReference>
<evidence type="ECO:0000256" key="1">
    <source>
        <dbReference type="ARBA" id="ARBA00022679"/>
    </source>
</evidence>
<dbReference type="Proteomes" id="UP000317093">
    <property type="component" value="Chromosome"/>
</dbReference>
<dbReference type="AlphaFoldDB" id="A0A518AY65"/>
<dbReference type="Gene3D" id="1.10.510.10">
    <property type="entry name" value="Transferase(Phosphotransferase) domain 1"/>
    <property type="match status" value="1"/>
</dbReference>
<evidence type="ECO:0000256" key="3">
    <source>
        <dbReference type="ARBA" id="ARBA00022777"/>
    </source>
</evidence>